<name>A0A420IXA6_9PEZI</name>
<proteinExistence type="predicted"/>
<dbReference type="Proteomes" id="UP000283383">
    <property type="component" value="Unassembled WGS sequence"/>
</dbReference>
<dbReference type="EMBL" id="MCBQ01005778">
    <property type="protein sequence ID" value="RKF79187.1"/>
    <property type="molecule type" value="Genomic_DNA"/>
</dbReference>
<evidence type="ECO:0000313" key="2">
    <source>
        <dbReference type="EMBL" id="RKF79187.1"/>
    </source>
</evidence>
<feature type="region of interest" description="Disordered" evidence="1">
    <location>
        <begin position="1"/>
        <end position="24"/>
    </location>
</feature>
<evidence type="ECO:0000256" key="1">
    <source>
        <dbReference type="SAM" id="MobiDB-lite"/>
    </source>
</evidence>
<protein>
    <submittedName>
        <fullName evidence="2">Uncharacterized protein</fullName>
    </submittedName>
</protein>
<evidence type="ECO:0000313" key="3">
    <source>
        <dbReference type="Proteomes" id="UP000283383"/>
    </source>
</evidence>
<gene>
    <name evidence="2" type="ORF">GcM3_057027</name>
</gene>
<comment type="caution">
    <text evidence="2">The sequence shown here is derived from an EMBL/GenBank/DDBJ whole genome shotgun (WGS) entry which is preliminary data.</text>
</comment>
<sequence>MESPGPESTITDSPSPDVSFTNPVSTQCTSLLTIEVCHSPQSISTANYIPIYEELQTSSPPAQTTQLKLTHPSLAGRQVQPSQIDLVPLELDTSYQQEESRNEHETSDM</sequence>
<reference evidence="2 3" key="1">
    <citation type="journal article" date="2018" name="BMC Genomics">
        <title>Comparative genome analyses reveal sequence features reflecting distinct modes of host-adaptation between dicot and monocot powdery mildew.</title>
        <authorList>
            <person name="Wu Y."/>
            <person name="Ma X."/>
            <person name="Pan Z."/>
            <person name="Kale S.D."/>
            <person name="Song Y."/>
            <person name="King H."/>
            <person name="Zhang Q."/>
            <person name="Presley C."/>
            <person name="Deng X."/>
            <person name="Wei C.I."/>
            <person name="Xiao S."/>
        </authorList>
    </citation>
    <scope>NUCLEOTIDE SEQUENCE [LARGE SCALE GENOMIC DNA]</scope>
    <source>
        <strain evidence="2">UMSG3</strain>
    </source>
</reference>
<organism evidence="2 3">
    <name type="scientific">Golovinomyces cichoracearum</name>
    <dbReference type="NCBI Taxonomy" id="62708"/>
    <lineage>
        <taxon>Eukaryota</taxon>
        <taxon>Fungi</taxon>
        <taxon>Dikarya</taxon>
        <taxon>Ascomycota</taxon>
        <taxon>Pezizomycotina</taxon>
        <taxon>Leotiomycetes</taxon>
        <taxon>Erysiphales</taxon>
        <taxon>Erysiphaceae</taxon>
        <taxon>Golovinomyces</taxon>
    </lineage>
</organism>
<accession>A0A420IXA6</accession>
<keyword evidence="3" id="KW-1185">Reference proteome</keyword>
<dbReference type="AlphaFoldDB" id="A0A420IXA6"/>
<feature type="non-terminal residue" evidence="2">
    <location>
        <position position="109"/>
    </location>
</feature>